<dbReference type="Pfam" id="PF01055">
    <property type="entry name" value="Glyco_hydro_31_2nd"/>
    <property type="match status" value="1"/>
</dbReference>
<dbReference type="InterPro" id="IPR017853">
    <property type="entry name" value="GH"/>
</dbReference>
<dbReference type="Pfam" id="PF21365">
    <property type="entry name" value="Glyco_hydro_31_3rd"/>
    <property type="match status" value="1"/>
</dbReference>
<proteinExistence type="inferred from homology"/>
<dbReference type="Gene3D" id="3.20.20.80">
    <property type="entry name" value="Glycosidases"/>
    <property type="match status" value="2"/>
</dbReference>
<dbReference type="InterPro" id="IPR011013">
    <property type="entry name" value="Gal_mutarotase_sf_dom"/>
</dbReference>
<feature type="domain" description="Glycosyl hydrolase family 31 C-terminal" evidence="5">
    <location>
        <begin position="722"/>
        <end position="832"/>
    </location>
</feature>
<dbReference type="SUPFAM" id="SSF74650">
    <property type="entry name" value="Galactose mutarotase-like"/>
    <property type="match status" value="1"/>
</dbReference>
<keyword evidence="2" id="KW-0326">Glycosidase</keyword>
<dbReference type="InterPro" id="IPR048395">
    <property type="entry name" value="Glyco_hydro_31_C"/>
</dbReference>
<organism evidence="6 7">
    <name type="scientific">Vasconcelosia minhoensis LEGE 07310</name>
    <dbReference type="NCBI Taxonomy" id="915328"/>
    <lineage>
        <taxon>Bacteria</taxon>
        <taxon>Bacillati</taxon>
        <taxon>Cyanobacteriota</taxon>
        <taxon>Cyanophyceae</taxon>
        <taxon>Nodosilineales</taxon>
        <taxon>Cymatolegaceae</taxon>
        <taxon>Vasconcelosia</taxon>
        <taxon>Vasconcelosia minhoensis</taxon>
    </lineage>
</organism>
<dbReference type="Pfam" id="PF13802">
    <property type="entry name" value="Gal_mutarotas_2"/>
    <property type="match status" value="1"/>
</dbReference>
<dbReference type="InterPro" id="IPR025887">
    <property type="entry name" value="Glyco_hydro_31_N_dom"/>
</dbReference>
<dbReference type="CDD" id="cd14752">
    <property type="entry name" value="GH31_N"/>
    <property type="match status" value="1"/>
</dbReference>
<dbReference type="Proteomes" id="UP000636505">
    <property type="component" value="Unassembled WGS sequence"/>
</dbReference>
<dbReference type="AlphaFoldDB" id="A0A8J7AYU0"/>
<dbReference type="InterPro" id="IPR000322">
    <property type="entry name" value="Glyco_hydro_31_TIM"/>
</dbReference>
<reference evidence="6" key="1">
    <citation type="submission" date="2020-10" db="EMBL/GenBank/DDBJ databases">
        <authorList>
            <person name="Castelo-Branco R."/>
            <person name="Eusebio N."/>
            <person name="Adriana R."/>
            <person name="Vieira A."/>
            <person name="Brugerolle De Fraissinette N."/>
            <person name="Rezende De Castro R."/>
            <person name="Schneider M.P."/>
            <person name="Vasconcelos V."/>
            <person name="Leao P.N."/>
        </authorList>
    </citation>
    <scope>NUCLEOTIDE SEQUENCE</scope>
    <source>
        <strain evidence="6">LEGE 07310</strain>
    </source>
</reference>
<feature type="domain" description="Glycoside hydrolase family 31 TIM barrel" evidence="3">
    <location>
        <begin position="307"/>
        <end position="713"/>
    </location>
</feature>
<dbReference type="RefSeq" id="WP_193912307.1">
    <property type="nucleotide sequence ID" value="NZ_JADEXG010000111.1"/>
</dbReference>
<evidence type="ECO:0000256" key="2">
    <source>
        <dbReference type="RuleBase" id="RU361185"/>
    </source>
</evidence>
<evidence type="ECO:0000256" key="1">
    <source>
        <dbReference type="ARBA" id="ARBA00007806"/>
    </source>
</evidence>
<name>A0A8J7AYU0_9CYAN</name>
<gene>
    <name evidence="6" type="ORF">IQ241_24460</name>
</gene>
<dbReference type="GO" id="GO:0005975">
    <property type="term" value="P:carbohydrate metabolic process"/>
    <property type="evidence" value="ECO:0007669"/>
    <property type="project" value="InterPro"/>
</dbReference>
<evidence type="ECO:0000313" key="7">
    <source>
        <dbReference type="Proteomes" id="UP000636505"/>
    </source>
</evidence>
<dbReference type="CDD" id="cd06601">
    <property type="entry name" value="GH31_lyase_GLase"/>
    <property type="match status" value="1"/>
</dbReference>
<dbReference type="PANTHER" id="PTHR22762">
    <property type="entry name" value="ALPHA-GLUCOSIDASE"/>
    <property type="match status" value="1"/>
</dbReference>
<dbReference type="InterPro" id="IPR013780">
    <property type="entry name" value="Glyco_hydro_b"/>
</dbReference>
<dbReference type="GO" id="GO:0004553">
    <property type="term" value="F:hydrolase activity, hydrolyzing O-glycosyl compounds"/>
    <property type="evidence" value="ECO:0007669"/>
    <property type="project" value="InterPro"/>
</dbReference>
<dbReference type="EMBL" id="JADEXG010000111">
    <property type="protein sequence ID" value="MBE9080403.1"/>
    <property type="molecule type" value="Genomic_DNA"/>
</dbReference>
<comment type="similarity">
    <text evidence="1 2">Belongs to the glycosyl hydrolase 31 family.</text>
</comment>
<keyword evidence="7" id="KW-1185">Reference proteome</keyword>
<dbReference type="PANTHER" id="PTHR22762:SF120">
    <property type="entry name" value="HETEROGLYCAN GLUCOSIDASE 1"/>
    <property type="match status" value="1"/>
</dbReference>
<accession>A0A8J7AYU0</accession>
<dbReference type="Gene3D" id="2.60.40.1760">
    <property type="entry name" value="glycosyl hydrolase (family 31)"/>
    <property type="match status" value="1"/>
</dbReference>
<dbReference type="SUPFAM" id="SSF51445">
    <property type="entry name" value="(Trans)glycosidases"/>
    <property type="match status" value="1"/>
</dbReference>
<dbReference type="GO" id="GO:0030246">
    <property type="term" value="F:carbohydrate binding"/>
    <property type="evidence" value="ECO:0007669"/>
    <property type="project" value="InterPro"/>
</dbReference>
<evidence type="ECO:0000259" key="5">
    <source>
        <dbReference type="Pfam" id="PF21365"/>
    </source>
</evidence>
<protein>
    <submittedName>
        <fullName evidence="6">Alpha-glucosidase</fullName>
    </submittedName>
</protein>
<evidence type="ECO:0000259" key="3">
    <source>
        <dbReference type="Pfam" id="PF01055"/>
    </source>
</evidence>
<evidence type="ECO:0000313" key="6">
    <source>
        <dbReference type="EMBL" id="MBE9080403.1"/>
    </source>
</evidence>
<comment type="caution">
    <text evidence="6">The sequence shown here is derived from an EMBL/GenBank/DDBJ whole genome shotgun (WGS) entry which is preliminary data.</text>
</comment>
<keyword evidence="2" id="KW-0378">Hydrolase</keyword>
<dbReference type="SUPFAM" id="SSF51011">
    <property type="entry name" value="Glycosyl hydrolase domain"/>
    <property type="match status" value="1"/>
</dbReference>
<feature type="domain" description="Glycoside hydrolase family 31 N-terminal" evidence="4">
    <location>
        <begin position="61"/>
        <end position="265"/>
    </location>
</feature>
<sequence length="1009" mass="115595">MPSSIFSADDAYKFIKVEDYFSRYKEWEKLETVASYTFDPDSETFALNFKKSNGDTCSALIQFVQKDTFRFRFNPNNKPADYTQSNTSSIIMDDFESIKKHLETKNDFKVTATETSDGIEIITRGGPEEDPSLKMVITFSPFNIEVFNVSEAEVFKVWQTASPGIYYTANGPEDHAIIQAVNKPATAKYIGFGEQGGHGLEKNTAQLNYFNFDNMRYRQVYDQGPLDSREPLYHSDPFFFEFNGVPSKKSVNAVFVDNPGQVLVDVGYLNSSRYMFGTRFGDLDYYFFLNGEPAHVLRDFTSIVGRPRLKPRYILGYHQGCYGYDSRDKLEWAVQKHREYQIPLDGLHVDVDVQHEYQTFTVDTQKFPDPFSMFHNLRDQGIKCSTNITPVISNKDPNYQTYKEGLEHGYFVADNRYEPDNPASKSYQCYGSGNEYRPNNPDAIEGFNSGQPFTGGVYYGNDDSGNELGTPGHYADLGRKEVRKWWGDQYKYLFDMGLEMVWQDMTTPAIRENCGDMKGFPFRLYVTDDFLSDQEAKLTPAIKVWNLYSYNLHKATYEGLNRLEGRENRRNFIVGRGSFTGSHRFAGLWTGDNASDWDFLQMNVAQVLSLGMCGLAICGQDIGGFETSNEDDGKWASPELLIRWTAVGAFLPWFRNHYVRKGRKEFQEPFMYEQYFRERNLPVPEPKSLYEMVLPICKAYIELRYRLLQLFYDCLFQNSLDGMPICRPMFLNDPADQSLYNDKQAFIENQFFVGKDMLIAPILEPQSETNGGKRDIYLPQDSNWYCFVNNKMPLGSYVEGGTTIRDFDANLNLNGEHINFIIPVYVRSGAIIPMLEVEQYVGQRNAEGKAHPITLNVYPDSDLTGGEYTLYLDDGVSRSSAIKDNVEQGCDELANSEYRQTLITHSYTNSTQRQIDITRVHDGYSPKYEDHFFLAILHDPSETKGSSGCLDKVVVNGQRIAALSDSTELNAAAEESWYYNKSLNTSFIKVIDRKASNMLLLEYFKPNSF</sequence>
<dbReference type="Gene3D" id="2.60.40.1180">
    <property type="entry name" value="Golgi alpha-mannosidase II"/>
    <property type="match status" value="2"/>
</dbReference>
<evidence type="ECO:0000259" key="4">
    <source>
        <dbReference type="Pfam" id="PF13802"/>
    </source>
</evidence>